<protein>
    <submittedName>
        <fullName evidence="1">Uncharacterized protein</fullName>
    </submittedName>
</protein>
<sequence>MRRCRGASGIIALVAVVTVGVIGKRFPVEVRVFSFTLNAAGDVCSFGLPCAFGVSLLLEDVEQAFLSVVPSSVSSVSYVRWYPTNFLGDVLVHGITIVHGLTFFGRDDTEMAVQSSKI</sequence>
<proteinExistence type="predicted"/>
<keyword evidence="2" id="KW-1185">Reference proteome</keyword>
<name>A0A1A9ZG71_GLOPL</name>
<evidence type="ECO:0000313" key="1">
    <source>
        <dbReference type="EnsemblMetazoa" id="GPAI013618-PA"/>
    </source>
</evidence>
<organism evidence="1 2">
    <name type="scientific">Glossina pallidipes</name>
    <name type="common">Tsetse fly</name>
    <dbReference type="NCBI Taxonomy" id="7398"/>
    <lineage>
        <taxon>Eukaryota</taxon>
        <taxon>Metazoa</taxon>
        <taxon>Ecdysozoa</taxon>
        <taxon>Arthropoda</taxon>
        <taxon>Hexapoda</taxon>
        <taxon>Insecta</taxon>
        <taxon>Pterygota</taxon>
        <taxon>Neoptera</taxon>
        <taxon>Endopterygota</taxon>
        <taxon>Diptera</taxon>
        <taxon>Brachycera</taxon>
        <taxon>Muscomorpha</taxon>
        <taxon>Hippoboscoidea</taxon>
        <taxon>Glossinidae</taxon>
        <taxon>Glossina</taxon>
    </lineage>
</organism>
<dbReference type="EnsemblMetazoa" id="GPAI013618-RA">
    <property type="protein sequence ID" value="GPAI013618-PA"/>
    <property type="gene ID" value="GPAI013618"/>
</dbReference>
<reference evidence="1" key="2">
    <citation type="submission" date="2020-05" db="UniProtKB">
        <authorList>
            <consortium name="EnsemblMetazoa"/>
        </authorList>
    </citation>
    <scope>IDENTIFICATION</scope>
    <source>
        <strain evidence="1">IAEA</strain>
    </source>
</reference>
<evidence type="ECO:0000313" key="2">
    <source>
        <dbReference type="Proteomes" id="UP000092445"/>
    </source>
</evidence>
<reference evidence="2" key="1">
    <citation type="submission" date="2014-03" db="EMBL/GenBank/DDBJ databases">
        <authorList>
            <person name="Aksoy S."/>
            <person name="Warren W."/>
            <person name="Wilson R.K."/>
        </authorList>
    </citation>
    <scope>NUCLEOTIDE SEQUENCE [LARGE SCALE GENOMIC DNA]</scope>
    <source>
        <strain evidence="2">IAEA</strain>
    </source>
</reference>
<accession>A0A1A9ZG71</accession>
<dbReference type="Proteomes" id="UP000092445">
    <property type="component" value="Unassembled WGS sequence"/>
</dbReference>
<dbReference type="VEuPathDB" id="VectorBase:GPAI013618"/>
<dbReference type="AlphaFoldDB" id="A0A1A9ZG71"/>